<dbReference type="Pfam" id="PF13649">
    <property type="entry name" value="Methyltransf_25"/>
    <property type="match status" value="1"/>
</dbReference>
<dbReference type="CDD" id="cd02440">
    <property type="entry name" value="AdoMet_MTases"/>
    <property type="match status" value="1"/>
</dbReference>
<sequence length="188" mass="21973">MTIKENLLFLQGFFKHPKRVGNIIPSSTFLSAKMVQPIPWHEVKTVAELGSGTGAITRYIQAQLTGPTKVFLFERDKHMRFSLKYEFPEYILHSNASYLVKKLKQEGIRQLDCIICGLPFFNFSSEMREYFLHQIRTALKPGGTFIAYQYSLQMKRHFAKDFIIENIDFVPFNFPPAFVYTCRKRETL</sequence>
<evidence type="ECO:0000313" key="3">
    <source>
        <dbReference type="Proteomes" id="UP001240171"/>
    </source>
</evidence>
<organism evidence="2 3">
    <name type="scientific">Paenibacillus lacisoli</name>
    <dbReference type="NCBI Taxonomy" id="3064525"/>
    <lineage>
        <taxon>Bacteria</taxon>
        <taxon>Bacillati</taxon>
        <taxon>Bacillota</taxon>
        <taxon>Bacilli</taxon>
        <taxon>Bacillales</taxon>
        <taxon>Paenibacillaceae</taxon>
        <taxon>Paenibacillus</taxon>
    </lineage>
</organism>
<dbReference type="GO" id="GO:0032259">
    <property type="term" value="P:methylation"/>
    <property type="evidence" value="ECO:0007669"/>
    <property type="project" value="UniProtKB-KW"/>
</dbReference>
<name>A0ABT9C7B2_9BACL</name>
<feature type="domain" description="Methyltransferase" evidence="1">
    <location>
        <begin position="46"/>
        <end position="143"/>
    </location>
</feature>
<keyword evidence="3" id="KW-1185">Reference proteome</keyword>
<dbReference type="Proteomes" id="UP001240171">
    <property type="component" value="Unassembled WGS sequence"/>
</dbReference>
<evidence type="ECO:0000259" key="1">
    <source>
        <dbReference type="Pfam" id="PF13649"/>
    </source>
</evidence>
<keyword evidence="2" id="KW-0489">Methyltransferase</keyword>
<dbReference type="InterPro" id="IPR029063">
    <property type="entry name" value="SAM-dependent_MTases_sf"/>
</dbReference>
<comment type="caution">
    <text evidence="2">The sequence shown here is derived from an EMBL/GenBank/DDBJ whole genome shotgun (WGS) entry which is preliminary data.</text>
</comment>
<protein>
    <submittedName>
        <fullName evidence="2">Methyltransferase domain-containing protein</fullName>
    </submittedName>
</protein>
<dbReference type="GO" id="GO:0008168">
    <property type="term" value="F:methyltransferase activity"/>
    <property type="evidence" value="ECO:0007669"/>
    <property type="project" value="UniProtKB-KW"/>
</dbReference>
<accession>A0ABT9C7B2</accession>
<dbReference type="Gene3D" id="3.40.50.150">
    <property type="entry name" value="Vaccinia Virus protein VP39"/>
    <property type="match status" value="1"/>
</dbReference>
<evidence type="ECO:0000313" key="2">
    <source>
        <dbReference type="EMBL" id="MDO7904795.1"/>
    </source>
</evidence>
<keyword evidence="2" id="KW-0808">Transferase</keyword>
<reference evidence="2 3" key="1">
    <citation type="submission" date="2023-07" db="EMBL/GenBank/DDBJ databases">
        <title>Paenibacillus sp. JX-17 nov. isolated from soil.</title>
        <authorList>
            <person name="Wan Y."/>
            <person name="Liu B."/>
        </authorList>
    </citation>
    <scope>NUCLEOTIDE SEQUENCE [LARGE SCALE GENOMIC DNA]</scope>
    <source>
        <strain evidence="2 3">JX-17</strain>
    </source>
</reference>
<gene>
    <name evidence="2" type="ORF">Q5741_00030</name>
</gene>
<dbReference type="SUPFAM" id="SSF53335">
    <property type="entry name" value="S-adenosyl-L-methionine-dependent methyltransferases"/>
    <property type="match status" value="1"/>
</dbReference>
<dbReference type="InterPro" id="IPR041698">
    <property type="entry name" value="Methyltransf_25"/>
</dbReference>
<dbReference type="EMBL" id="JAUQTB010000001">
    <property type="protein sequence ID" value="MDO7904795.1"/>
    <property type="molecule type" value="Genomic_DNA"/>
</dbReference>
<proteinExistence type="predicted"/>
<dbReference type="RefSeq" id="WP_305021996.1">
    <property type="nucleotide sequence ID" value="NZ_JAUQTB010000001.1"/>
</dbReference>